<dbReference type="Gene3D" id="3.60.10.10">
    <property type="entry name" value="Endonuclease/exonuclease/phosphatase"/>
    <property type="match status" value="1"/>
</dbReference>
<dbReference type="PANTHER" id="PTHR11200:SF275">
    <property type="entry name" value="LD06095P"/>
    <property type="match status" value="1"/>
</dbReference>
<dbReference type="GO" id="GO:0004439">
    <property type="term" value="F:phosphatidylinositol-4,5-bisphosphate 5-phosphatase activity"/>
    <property type="evidence" value="ECO:0007669"/>
    <property type="project" value="TreeGrafter"/>
</dbReference>
<dbReference type="Pfam" id="PF22669">
    <property type="entry name" value="Exo_endo_phos2"/>
    <property type="match status" value="1"/>
</dbReference>
<dbReference type="GO" id="GO:0001726">
    <property type="term" value="C:ruffle"/>
    <property type="evidence" value="ECO:0007669"/>
    <property type="project" value="TreeGrafter"/>
</dbReference>
<dbReference type="GO" id="GO:0005737">
    <property type="term" value="C:cytoplasm"/>
    <property type="evidence" value="ECO:0007669"/>
    <property type="project" value="TreeGrafter"/>
</dbReference>
<accession>A0A2K8JNF6</accession>
<dbReference type="InterPro" id="IPR000300">
    <property type="entry name" value="IPPc"/>
</dbReference>
<feature type="signal peptide" evidence="1">
    <location>
        <begin position="1"/>
        <end position="20"/>
    </location>
</feature>
<name>A0A2K8JNF6_9HEMI</name>
<reference evidence="3" key="1">
    <citation type="journal article" date="2018" name="Cell. Mol. Life Sci.">
        <title>Giant fish-killing water bug reveals ancient and dynamic venom evolution in Heteroptera.</title>
        <authorList>
            <person name="Walker A.A."/>
            <person name="Hernandez-Vargas M.J."/>
            <person name="Corzo G."/>
            <person name="Fry B.G."/>
            <person name="King G.F."/>
        </authorList>
    </citation>
    <scope>NUCLEOTIDE SEQUENCE</scope>
</reference>
<dbReference type="AlphaFoldDB" id="A0A2K8JNF6"/>
<dbReference type="GO" id="GO:0046856">
    <property type="term" value="P:phosphatidylinositol dephosphorylation"/>
    <property type="evidence" value="ECO:0007669"/>
    <property type="project" value="InterPro"/>
</dbReference>
<organism evidence="3">
    <name type="scientific">Lethocerus distinctifemur</name>
    <dbReference type="NCBI Taxonomy" id="280095"/>
    <lineage>
        <taxon>Eukaryota</taxon>
        <taxon>Metazoa</taxon>
        <taxon>Ecdysozoa</taxon>
        <taxon>Arthropoda</taxon>
        <taxon>Hexapoda</taxon>
        <taxon>Insecta</taxon>
        <taxon>Pterygota</taxon>
        <taxon>Neoptera</taxon>
        <taxon>Paraneoptera</taxon>
        <taxon>Hemiptera</taxon>
        <taxon>Heteroptera</taxon>
        <taxon>Panheteroptera</taxon>
        <taxon>Nepomorpha</taxon>
        <taxon>Belostomatidae</taxon>
        <taxon>Lethocerinae</taxon>
        <taxon>Lethocerus</taxon>
    </lineage>
</organism>
<feature type="chain" id="PRO_5014940262" evidence="1">
    <location>
        <begin position="21"/>
        <end position="318"/>
    </location>
</feature>
<evidence type="ECO:0000256" key="1">
    <source>
        <dbReference type="SAM" id="SignalP"/>
    </source>
</evidence>
<proteinExistence type="evidence at transcript level"/>
<dbReference type="InterPro" id="IPR036691">
    <property type="entry name" value="Endo/exonu/phosph_ase_sf"/>
</dbReference>
<feature type="domain" description="Inositol polyphosphate-related phosphatase" evidence="2">
    <location>
        <begin position="31"/>
        <end position="318"/>
    </location>
</feature>
<dbReference type="PANTHER" id="PTHR11200">
    <property type="entry name" value="INOSITOL 5-PHOSPHATASE"/>
    <property type="match status" value="1"/>
</dbReference>
<evidence type="ECO:0000313" key="3">
    <source>
        <dbReference type="EMBL" id="ATU82426.1"/>
    </source>
</evidence>
<dbReference type="InterPro" id="IPR046985">
    <property type="entry name" value="IP5"/>
</dbReference>
<keyword evidence="1" id="KW-0732">Signal</keyword>
<sequence length="318" mass="36885">MRSTLFLSAVVFAFVLRVSAQSEEEGDRTEKQIRLHIATWNVNEQDPPSDMEELLGLKDNPIPDVVVVGFQEITMNPSQAFINNLFDDKWTRAMEIEMSKWGYEKMSTKRMVGVLLNVFVLLDHADDVKDISTESVRTGFGGIYGNKGGVIVTMELYGSKMRFINSHLPAHDGKLQNRIEDYTWIVRNIRDTRNIDYSFWLGDLNFRLENNYLTPETIRRRILKDDYESLLPKDELKNAMAQGTAFGQYSEQAIHFRPTFKMFPGQDDYNMKRRPAWTDRILYMENAKLLPVKYTSLPSYRSSDHRPVVAQFLINMSV</sequence>
<dbReference type="SUPFAM" id="SSF56219">
    <property type="entry name" value="DNase I-like"/>
    <property type="match status" value="1"/>
</dbReference>
<dbReference type="GO" id="GO:0005886">
    <property type="term" value="C:plasma membrane"/>
    <property type="evidence" value="ECO:0007669"/>
    <property type="project" value="TreeGrafter"/>
</dbReference>
<dbReference type="EMBL" id="MF683285">
    <property type="protein sequence ID" value="ATU82426.1"/>
    <property type="molecule type" value="mRNA"/>
</dbReference>
<evidence type="ECO:0000259" key="2">
    <source>
        <dbReference type="SMART" id="SM00128"/>
    </source>
</evidence>
<protein>
    <submittedName>
        <fullName evidence="3">Venom inositol phosphate phosphatase</fullName>
    </submittedName>
</protein>
<dbReference type="SMART" id="SM00128">
    <property type="entry name" value="IPPc"/>
    <property type="match status" value="1"/>
</dbReference>